<sequence>MNSDELRHHLRPRLGGPLPKDRRLDHSAVADLPLRYRRAYQRVERGILHACMAKGAAPQWQALALKVASCTPRRPCRETAICWWCKTRMGLAEAEAMIDHFPSSTRRKTISVITIILAVVPLDEVDEARSKIKAFRRYWRRLCRAWPGCRWRGRVELDLLTGHPKQELGLYARKTLLVFGYHPEESAPSIGIHAHVVLHHPGISRSRVAGYLSMVYSAFRQVMVTGTRETQELPEALARCGSYAVKARPPTFALAGRGSRTCRPRHPQTILSHVDLHRRFHPDDLLIEGE</sequence>
<feature type="region of interest" description="Disordered" evidence="1">
    <location>
        <begin position="1"/>
        <end position="22"/>
    </location>
</feature>
<keyword evidence="3" id="KW-1185">Reference proteome</keyword>
<protein>
    <submittedName>
        <fullName evidence="2">Uncharacterized protein</fullName>
    </submittedName>
</protein>
<reference evidence="2 3" key="1">
    <citation type="submission" date="2020-02" db="EMBL/GenBank/DDBJ databases">
        <authorList>
            <person name="Dziuba M."/>
            <person name="Kuznetsov B."/>
            <person name="Mardanov A."/>
            <person name="Ravin N."/>
            <person name="Grouzdev D."/>
        </authorList>
    </citation>
    <scope>NUCLEOTIDE SEQUENCE [LARGE SCALE GENOMIC DNA]</scope>
    <source>
        <strain evidence="2 3">SpK</strain>
    </source>
</reference>
<dbReference type="EMBL" id="JAAIYP010000038">
    <property type="protein sequence ID" value="NFV80681.1"/>
    <property type="molecule type" value="Genomic_DNA"/>
</dbReference>
<proteinExistence type="predicted"/>
<name>A0A7C9QUT5_9PROT</name>
<gene>
    <name evidence="2" type="ORF">G4223_11240</name>
</gene>
<comment type="caution">
    <text evidence="2">The sequence shown here is derived from an EMBL/GenBank/DDBJ whole genome shotgun (WGS) entry which is preliminary data.</text>
</comment>
<dbReference type="RefSeq" id="WP_163679379.1">
    <property type="nucleotide sequence ID" value="NZ_JAAIYP010000038.1"/>
</dbReference>
<evidence type="ECO:0000313" key="3">
    <source>
        <dbReference type="Proteomes" id="UP000480684"/>
    </source>
</evidence>
<organism evidence="2 3">
    <name type="scientific">Magnetospirillum aberrantis SpK</name>
    <dbReference type="NCBI Taxonomy" id="908842"/>
    <lineage>
        <taxon>Bacteria</taxon>
        <taxon>Pseudomonadati</taxon>
        <taxon>Pseudomonadota</taxon>
        <taxon>Alphaproteobacteria</taxon>
        <taxon>Rhodospirillales</taxon>
        <taxon>Rhodospirillaceae</taxon>
        <taxon>Magnetospirillum</taxon>
    </lineage>
</organism>
<evidence type="ECO:0000256" key="1">
    <source>
        <dbReference type="SAM" id="MobiDB-lite"/>
    </source>
</evidence>
<accession>A0A7C9QUT5</accession>
<evidence type="ECO:0000313" key="2">
    <source>
        <dbReference type="EMBL" id="NFV80681.1"/>
    </source>
</evidence>
<dbReference type="Proteomes" id="UP000480684">
    <property type="component" value="Unassembled WGS sequence"/>
</dbReference>
<dbReference type="AlphaFoldDB" id="A0A7C9QUT5"/>